<dbReference type="PROSITE" id="PS50110">
    <property type="entry name" value="RESPONSE_REGULATORY"/>
    <property type="match status" value="1"/>
</dbReference>
<feature type="domain" description="Response regulatory" evidence="3">
    <location>
        <begin position="8"/>
        <end position="123"/>
    </location>
</feature>
<feature type="modified residue" description="4-aspartylphosphate" evidence="2">
    <location>
        <position position="57"/>
    </location>
</feature>
<accession>A0A1Y5FCC9</accession>
<evidence type="ECO:0000256" key="2">
    <source>
        <dbReference type="PROSITE-ProRule" id="PRU00169"/>
    </source>
</evidence>
<proteinExistence type="predicted"/>
<dbReference type="Gene3D" id="3.40.50.2300">
    <property type="match status" value="1"/>
</dbReference>
<evidence type="ECO:0000313" key="5">
    <source>
        <dbReference type="Proteomes" id="UP000196531"/>
    </source>
</evidence>
<evidence type="ECO:0000313" key="4">
    <source>
        <dbReference type="EMBL" id="OUR99852.1"/>
    </source>
</evidence>
<name>A0A1Y5FCC9_9BACT</name>
<dbReference type="EMBL" id="MAAO01000002">
    <property type="protein sequence ID" value="OUR99852.1"/>
    <property type="molecule type" value="Genomic_DNA"/>
</dbReference>
<dbReference type="PANTHER" id="PTHR44591">
    <property type="entry name" value="STRESS RESPONSE REGULATOR PROTEIN 1"/>
    <property type="match status" value="1"/>
</dbReference>
<dbReference type="SUPFAM" id="SSF52172">
    <property type="entry name" value="CheY-like"/>
    <property type="match status" value="1"/>
</dbReference>
<protein>
    <recommendedName>
        <fullName evidence="3">Response regulatory domain-containing protein</fullName>
    </recommendedName>
</protein>
<dbReference type="PANTHER" id="PTHR44591:SF23">
    <property type="entry name" value="CHEY SUBFAMILY"/>
    <property type="match status" value="1"/>
</dbReference>
<dbReference type="InterPro" id="IPR011006">
    <property type="entry name" value="CheY-like_superfamily"/>
</dbReference>
<gene>
    <name evidence="4" type="ORF">A9Q84_02150</name>
</gene>
<reference evidence="5" key="1">
    <citation type="journal article" date="2017" name="Proc. Natl. Acad. Sci. U.S.A.">
        <title>Simulation of Deepwater Horizon oil plume reveals substrate specialization within a complex community of hydrocarbon-degraders.</title>
        <authorList>
            <person name="Hu P."/>
            <person name="Dubinsky E.A."/>
            <person name="Probst A.J."/>
            <person name="Wang J."/>
            <person name="Sieber C.M.K."/>
            <person name="Tom L.M."/>
            <person name="Gardinali P."/>
            <person name="Banfield J.F."/>
            <person name="Atlas R.M."/>
            <person name="Andersen G.L."/>
        </authorList>
    </citation>
    <scope>NUCLEOTIDE SEQUENCE [LARGE SCALE GENOMIC DNA]</scope>
</reference>
<comment type="caution">
    <text evidence="4">The sequence shown here is derived from an EMBL/GenBank/DDBJ whole genome shotgun (WGS) entry which is preliminary data.</text>
</comment>
<evidence type="ECO:0000256" key="1">
    <source>
        <dbReference type="ARBA" id="ARBA00022553"/>
    </source>
</evidence>
<keyword evidence="1 2" id="KW-0597">Phosphoprotein</keyword>
<dbReference type="Pfam" id="PF00072">
    <property type="entry name" value="Response_reg"/>
    <property type="match status" value="1"/>
</dbReference>
<dbReference type="AlphaFoldDB" id="A0A1Y5FCC9"/>
<dbReference type="Proteomes" id="UP000196531">
    <property type="component" value="Unassembled WGS sequence"/>
</dbReference>
<dbReference type="InterPro" id="IPR050595">
    <property type="entry name" value="Bact_response_regulator"/>
</dbReference>
<dbReference type="GO" id="GO:0000160">
    <property type="term" value="P:phosphorelay signal transduction system"/>
    <property type="evidence" value="ECO:0007669"/>
    <property type="project" value="InterPro"/>
</dbReference>
<dbReference type="SMART" id="SM00448">
    <property type="entry name" value="REC"/>
    <property type="match status" value="1"/>
</dbReference>
<organism evidence="4 5">
    <name type="scientific">Halobacteriovorax marinus</name>
    <dbReference type="NCBI Taxonomy" id="97084"/>
    <lineage>
        <taxon>Bacteria</taxon>
        <taxon>Pseudomonadati</taxon>
        <taxon>Bdellovibrionota</taxon>
        <taxon>Bacteriovoracia</taxon>
        <taxon>Bacteriovoracales</taxon>
        <taxon>Halobacteriovoraceae</taxon>
        <taxon>Halobacteriovorax</taxon>
    </lineage>
</organism>
<sequence>MVERSNITVLIVDDEPDILELMEEEFIYYGYKTLTAECGNDAIKLIRENHIDVIVSDYKMPNGNGMTVLDEVNSIPKEKRPEFFFVSGQADISIQDAINAGAKKFFSKPFDLDDLIQEIESELNLATPAQ</sequence>
<evidence type="ECO:0000259" key="3">
    <source>
        <dbReference type="PROSITE" id="PS50110"/>
    </source>
</evidence>
<dbReference type="InterPro" id="IPR001789">
    <property type="entry name" value="Sig_transdc_resp-reg_receiver"/>
</dbReference>